<accession>A0A0L0HUE7</accession>
<dbReference type="InParanoid" id="A0A0L0HUE7"/>
<dbReference type="VEuPathDB" id="FungiDB:SPPG_00662"/>
<evidence type="ECO:0000256" key="6">
    <source>
        <dbReference type="ARBA" id="ARBA00022989"/>
    </source>
</evidence>
<evidence type="ECO:0000256" key="9">
    <source>
        <dbReference type="RuleBase" id="RU000477"/>
    </source>
</evidence>
<dbReference type="RefSeq" id="XP_016613015.1">
    <property type="nucleotide sequence ID" value="XM_016748990.1"/>
</dbReference>
<evidence type="ECO:0000256" key="2">
    <source>
        <dbReference type="ARBA" id="ARBA00006175"/>
    </source>
</evidence>
<dbReference type="eggNOG" id="KOG0224">
    <property type="taxonomic scope" value="Eukaryota"/>
</dbReference>
<evidence type="ECO:0000256" key="4">
    <source>
        <dbReference type="ARBA" id="ARBA00022692"/>
    </source>
</evidence>
<feature type="transmembrane region" description="Helical" evidence="10">
    <location>
        <begin position="121"/>
        <end position="141"/>
    </location>
</feature>
<keyword evidence="3 9" id="KW-0813">Transport</keyword>
<dbReference type="PRINTS" id="PR00783">
    <property type="entry name" value="MINTRINSICP"/>
</dbReference>
<dbReference type="Pfam" id="PF00230">
    <property type="entry name" value="MIP"/>
    <property type="match status" value="1"/>
</dbReference>
<dbReference type="SUPFAM" id="SSF81338">
    <property type="entry name" value="Aquaporin-like"/>
    <property type="match status" value="1"/>
</dbReference>
<keyword evidence="5" id="KW-0677">Repeat</keyword>
<dbReference type="InterPro" id="IPR023271">
    <property type="entry name" value="Aquaporin-like"/>
</dbReference>
<comment type="catalytic activity">
    <reaction evidence="8">
        <text>H2O(in) = H2O(out)</text>
        <dbReference type="Rhea" id="RHEA:29667"/>
        <dbReference type="ChEBI" id="CHEBI:15377"/>
    </reaction>
</comment>
<dbReference type="GeneID" id="27684375"/>
<keyword evidence="12" id="KW-1185">Reference proteome</keyword>
<dbReference type="STRING" id="645134.A0A0L0HUE7"/>
<feature type="transmembrane region" description="Helical" evidence="10">
    <location>
        <begin position="47"/>
        <end position="66"/>
    </location>
</feature>
<dbReference type="PRINTS" id="PR02019">
    <property type="entry name" value="AQUAPORIN7"/>
</dbReference>
<keyword evidence="7 10" id="KW-0472">Membrane</keyword>
<evidence type="ECO:0000313" key="12">
    <source>
        <dbReference type="Proteomes" id="UP000053201"/>
    </source>
</evidence>
<dbReference type="EMBL" id="KQ257450">
    <property type="protein sequence ID" value="KND04976.1"/>
    <property type="molecule type" value="Genomic_DNA"/>
</dbReference>
<dbReference type="Gene3D" id="1.20.1080.10">
    <property type="entry name" value="Glycerol uptake facilitator protein"/>
    <property type="match status" value="1"/>
</dbReference>
<name>A0A0L0HUE7_SPIPD</name>
<dbReference type="InterPro" id="IPR050363">
    <property type="entry name" value="MIP/Aquaporin"/>
</dbReference>
<keyword evidence="6 10" id="KW-1133">Transmembrane helix</keyword>
<comment type="subcellular location">
    <subcellularLocation>
        <location evidence="1">Membrane</location>
        <topology evidence="1">Multi-pass membrane protein</topology>
    </subcellularLocation>
</comment>
<reference evidence="11 12" key="1">
    <citation type="submission" date="2009-08" db="EMBL/GenBank/DDBJ databases">
        <title>The Genome Sequence of Spizellomyces punctatus strain DAOM BR117.</title>
        <authorList>
            <consortium name="The Broad Institute Genome Sequencing Platform"/>
            <person name="Russ C."/>
            <person name="Cuomo C."/>
            <person name="Shea T."/>
            <person name="Young S.K."/>
            <person name="Zeng Q."/>
            <person name="Koehrsen M."/>
            <person name="Haas B."/>
            <person name="Borodovsky M."/>
            <person name="Guigo R."/>
            <person name="Alvarado L."/>
            <person name="Berlin A."/>
            <person name="Bochicchio J."/>
            <person name="Borenstein D."/>
            <person name="Chapman S."/>
            <person name="Chen Z."/>
            <person name="Engels R."/>
            <person name="Freedman E."/>
            <person name="Gellesch M."/>
            <person name="Goldberg J."/>
            <person name="Griggs A."/>
            <person name="Gujja S."/>
            <person name="Heiman D."/>
            <person name="Hepburn T."/>
            <person name="Howarth C."/>
            <person name="Jen D."/>
            <person name="Larson L."/>
            <person name="Lewis B."/>
            <person name="Mehta T."/>
            <person name="Park D."/>
            <person name="Pearson M."/>
            <person name="Roberts A."/>
            <person name="Saif S."/>
            <person name="Shenoy N."/>
            <person name="Sisk P."/>
            <person name="Stolte C."/>
            <person name="Sykes S."/>
            <person name="Thomson T."/>
            <person name="Walk T."/>
            <person name="White J."/>
            <person name="Yandava C."/>
            <person name="Burger G."/>
            <person name="Gray M.W."/>
            <person name="Holland P.W.H."/>
            <person name="King N."/>
            <person name="Lang F.B.F."/>
            <person name="Roger A.J."/>
            <person name="Ruiz-Trillo I."/>
            <person name="Lander E."/>
            <person name="Nusbaum C."/>
        </authorList>
    </citation>
    <scope>NUCLEOTIDE SEQUENCE [LARGE SCALE GENOMIC DNA]</scope>
    <source>
        <strain evidence="11 12">DAOM BR117</strain>
    </source>
</reference>
<evidence type="ECO:0000313" key="11">
    <source>
        <dbReference type="EMBL" id="KND04976.1"/>
    </source>
</evidence>
<proteinExistence type="inferred from homology"/>
<feature type="transmembrane region" description="Helical" evidence="10">
    <location>
        <begin position="78"/>
        <end position="100"/>
    </location>
</feature>
<feature type="transmembrane region" description="Helical" evidence="10">
    <location>
        <begin position="259"/>
        <end position="279"/>
    </location>
</feature>
<dbReference type="InterPro" id="IPR000425">
    <property type="entry name" value="MIP"/>
</dbReference>
<organism evidence="11 12">
    <name type="scientific">Spizellomyces punctatus (strain DAOM BR117)</name>
    <dbReference type="NCBI Taxonomy" id="645134"/>
    <lineage>
        <taxon>Eukaryota</taxon>
        <taxon>Fungi</taxon>
        <taxon>Fungi incertae sedis</taxon>
        <taxon>Chytridiomycota</taxon>
        <taxon>Chytridiomycota incertae sedis</taxon>
        <taxon>Chytridiomycetes</taxon>
        <taxon>Spizellomycetales</taxon>
        <taxon>Spizellomycetaceae</taxon>
        <taxon>Spizellomyces</taxon>
    </lineage>
</organism>
<dbReference type="OrthoDB" id="3222at2759"/>
<dbReference type="GO" id="GO:0015254">
    <property type="term" value="F:glycerol channel activity"/>
    <property type="evidence" value="ECO:0007669"/>
    <property type="project" value="TreeGrafter"/>
</dbReference>
<dbReference type="NCBIfam" id="TIGR00861">
    <property type="entry name" value="MIP"/>
    <property type="match status" value="1"/>
</dbReference>
<keyword evidence="4 9" id="KW-0812">Transmembrane</keyword>
<dbReference type="OMA" id="CALGRMP"/>
<sequence>MSTLDPQESKETIVDMAPEIQDKVTHKNKSGHLAYIRHQFREELAELLGTFILIIFGNGVVAQVVLHNNKNGEYLSINIGWGLGVLFGIYASGGISGAHLNPAVTISNAIHKGFPWRKVPGYVIAQILGAFLAAAVIFGNYHAALDAFDGGDRQTLGPKATAGIFSTYPQPYLSTVAAFFSEFLGTAILMIGIYACSEAGNSAAPDGYGPIAVSLLVMAIGMALGSETGYAINPARDLGPRTLTAIAGWGSEPFTAYNHYFWIPIVGPIVGGVFGGYVFRALSAYKNSDEGIY</sequence>
<evidence type="ECO:0000256" key="1">
    <source>
        <dbReference type="ARBA" id="ARBA00004141"/>
    </source>
</evidence>
<feature type="transmembrane region" description="Helical" evidence="10">
    <location>
        <begin position="172"/>
        <end position="195"/>
    </location>
</feature>
<protein>
    <submittedName>
        <fullName evidence="11">MIP family channel protein</fullName>
    </submittedName>
</protein>
<evidence type="ECO:0000256" key="10">
    <source>
        <dbReference type="SAM" id="Phobius"/>
    </source>
</evidence>
<gene>
    <name evidence="11" type="ORF">SPPG_00662</name>
</gene>
<dbReference type="PANTHER" id="PTHR43829">
    <property type="entry name" value="AQUAPORIN OR AQUAGLYCEROPORIN RELATED"/>
    <property type="match status" value="1"/>
</dbReference>
<dbReference type="CDD" id="cd00333">
    <property type="entry name" value="MIP"/>
    <property type="match status" value="1"/>
</dbReference>
<dbReference type="PROSITE" id="PS00221">
    <property type="entry name" value="MIP"/>
    <property type="match status" value="1"/>
</dbReference>
<dbReference type="GO" id="GO:0005886">
    <property type="term" value="C:plasma membrane"/>
    <property type="evidence" value="ECO:0007669"/>
    <property type="project" value="TreeGrafter"/>
</dbReference>
<evidence type="ECO:0000256" key="3">
    <source>
        <dbReference type="ARBA" id="ARBA00022448"/>
    </source>
</evidence>
<evidence type="ECO:0000256" key="8">
    <source>
        <dbReference type="ARBA" id="ARBA00034651"/>
    </source>
</evidence>
<evidence type="ECO:0000256" key="5">
    <source>
        <dbReference type="ARBA" id="ARBA00022737"/>
    </source>
</evidence>
<dbReference type="PANTHER" id="PTHR43829:SF9">
    <property type="entry name" value="AQUAPORIN-9"/>
    <property type="match status" value="1"/>
</dbReference>
<evidence type="ECO:0000256" key="7">
    <source>
        <dbReference type="ARBA" id="ARBA00023136"/>
    </source>
</evidence>
<dbReference type="AlphaFoldDB" id="A0A0L0HUE7"/>
<feature type="transmembrane region" description="Helical" evidence="10">
    <location>
        <begin position="207"/>
        <end position="225"/>
    </location>
</feature>
<dbReference type="Proteomes" id="UP000053201">
    <property type="component" value="Unassembled WGS sequence"/>
</dbReference>
<dbReference type="InterPro" id="IPR022357">
    <property type="entry name" value="MIP_CS"/>
</dbReference>
<dbReference type="FunFam" id="1.20.1080.10:FF:000027">
    <property type="entry name" value="MIP aquaporin"/>
    <property type="match status" value="1"/>
</dbReference>
<dbReference type="GO" id="GO:0015250">
    <property type="term" value="F:water channel activity"/>
    <property type="evidence" value="ECO:0007669"/>
    <property type="project" value="TreeGrafter"/>
</dbReference>
<comment type="similarity">
    <text evidence="2 9">Belongs to the MIP/aquaporin (TC 1.A.8) family.</text>
</comment>